<feature type="compositionally biased region" description="Polar residues" evidence="1">
    <location>
        <begin position="148"/>
        <end position="166"/>
    </location>
</feature>
<evidence type="ECO:0000256" key="1">
    <source>
        <dbReference type="SAM" id="MobiDB-lite"/>
    </source>
</evidence>
<organism evidence="2">
    <name type="scientific">Brassica cretica</name>
    <name type="common">Mustard</name>
    <dbReference type="NCBI Taxonomy" id="69181"/>
    <lineage>
        <taxon>Eukaryota</taxon>
        <taxon>Viridiplantae</taxon>
        <taxon>Streptophyta</taxon>
        <taxon>Embryophyta</taxon>
        <taxon>Tracheophyta</taxon>
        <taxon>Spermatophyta</taxon>
        <taxon>Magnoliopsida</taxon>
        <taxon>eudicotyledons</taxon>
        <taxon>Gunneridae</taxon>
        <taxon>Pentapetalae</taxon>
        <taxon>rosids</taxon>
        <taxon>malvids</taxon>
        <taxon>Brassicales</taxon>
        <taxon>Brassicaceae</taxon>
        <taxon>Brassiceae</taxon>
        <taxon>Brassica</taxon>
    </lineage>
</organism>
<comment type="caution">
    <text evidence="2">The sequence shown here is derived from an EMBL/GenBank/DDBJ whole genome shotgun (WGS) entry which is preliminary data.</text>
</comment>
<gene>
    <name evidence="3" type="ORF">F2Q68_00025975</name>
    <name evidence="2" type="ORF">F2Q70_00018243</name>
</gene>
<protein>
    <submittedName>
        <fullName evidence="2">Uncharacterized protein</fullName>
    </submittedName>
</protein>
<feature type="region of interest" description="Disordered" evidence="1">
    <location>
        <begin position="139"/>
        <end position="182"/>
    </location>
</feature>
<proteinExistence type="predicted"/>
<dbReference type="EMBL" id="QGKW02001911">
    <property type="protein sequence ID" value="KAF2565869.1"/>
    <property type="molecule type" value="Genomic_DNA"/>
</dbReference>
<sequence length="182" mass="20515">MGSMKISSSGLGREKATVDEELHPRCKCHGVKYMLSTEAVRIAGDRCLNKVWLWLTNRIKLRRSCGIGAQDKARDVTRCTRCVSLRQMYQMRHQRQMYQMHFQVSDAPSTPNVPNAFFNAGCTIALFASDVLSDHMCPNRPKCPNRRNVPTDQMPPTSQMPQQAKCSNGPDAPTGQMSQRAR</sequence>
<dbReference type="Proteomes" id="UP000712281">
    <property type="component" value="Unassembled WGS sequence"/>
</dbReference>
<evidence type="ECO:0000313" key="3">
    <source>
        <dbReference type="EMBL" id="KAF2565869.1"/>
    </source>
</evidence>
<dbReference type="EMBL" id="QGKY02001250">
    <property type="protein sequence ID" value="KAF2564334.1"/>
    <property type="molecule type" value="Genomic_DNA"/>
</dbReference>
<dbReference type="AlphaFoldDB" id="A0A8S9I3T7"/>
<accession>A0A8S9I3T7</accession>
<reference evidence="2" key="1">
    <citation type="submission" date="2019-12" db="EMBL/GenBank/DDBJ databases">
        <title>Genome sequencing and annotation of Brassica cretica.</title>
        <authorList>
            <person name="Studholme D.J."/>
            <person name="Sarris P.F."/>
        </authorList>
    </citation>
    <scope>NUCLEOTIDE SEQUENCE</scope>
    <source>
        <strain evidence="3">PFS-001/15</strain>
        <strain evidence="2">PFS-102/07</strain>
        <tissue evidence="2">Leaf</tissue>
    </source>
</reference>
<evidence type="ECO:0000313" key="2">
    <source>
        <dbReference type="EMBL" id="KAF2564334.1"/>
    </source>
</evidence>
<name>A0A8S9I3T7_BRACR</name>